<dbReference type="PANTHER" id="PTHR43877">
    <property type="entry name" value="AMINOALKYLPHOSPHONATE N-ACETYLTRANSFERASE-RELATED-RELATED"/>
    <property type="match status" value="1"/>
</dbReference>
<proteinExistence type="predicted"/>
<dbReference type="RefSeq" id="WP_115733673.1">
    <property type="nucleotide sequence ID" value="NZ_BAAAVY010000008.1"/>
</dbReference>
<dbReference type="Pfam" id="PF00583">
    <property type="entry name" value="Acetyltransf_1"/>
    <property type="match status" value="1"/>
</dbReference>
<evidence type="ECO:0000313" key="5">
    <source>
        <dbReference type="Proteomes" id="UP000254701"/>
    </source>
</evidence>
<dbReference type="OrthoDB" id="7572372at2"/>
<dbReference type="PANTHER" id="PTHR43877:SF2">
    <property type="entry name" value="AMINOALKYLPHOSPHONATE N-ACETYLTRANSFERASE-RELATED"/>
    <property type="match status" value="1"/>
</dbReference>
<dbReference type="SUPFAM" id="SSF55729">
    <property type="entry name" value="Acyl-CoA N-acyltransferases (Nat)"/>
    <property type="match status" value="1"/>
</dbReference>
<dbReference type="InterPro" id="IPR050832">
    <property type="entry name" value="Bact_Acetyltransf"/>
</dbReference>
<reference evidence="4 5" key="1">
    <citation type="submission" date="2018-06" db="EMBL/GenBank/DDBJ databases">
        <authorList>
            <consortium name="Pathogen Informatics"/>
            <person name="Doyle S."/>
        </authorList>
    </citation>
    <scope>NUCLEOTIDE SEQUENCE [LARGE SCALE GENOMIC DNA]</scope>
    <source>
        <strain evidence="4 5">NCTC10684</strain>
    </source>
</reference>
<dbReference type="InterPro" id="IPR000182">
    <property type="entry name" value="GNAT_dom"/>
</dbReference>
<feature type="domain" description="N-acetyltransferase" evidence="3">
    <location>
        <begin position="6"/>
        <end position="159"/>
    </location>
</feature>
<keyword evidence="2" id="KW-0012">Acyltransferase</keyword>
<dbReference type="Gene3D" id="3.40.630.30">
    <property type="match status" value="1"/>
</dbReference>
<gene>
    <name evidence="4" type="ORF">NCTC10684_01679</name>
</gene>
<keyword evidence="1 4" id="KW-0808">Transferase</keyword>
<dbReference type="GO" id="GO:0016747">
    <property type="term" value="F:acyltransferase activity, transferring groups other than amino-acyl groups"/>
    <property type="evidence" value="ECO:0007669"/>
    <property type="project" value="InterPro"/>
</dbReference>
<name>A0A380WI51_AMIAI</name>
<accession>A0A380WI51</accession>
<evidence type="ECO:0000259" key="3">
    <source>
        <dbReference type="PROSITE" id="PS51186"/>
    </source>
</evidence>
<dbReference type="EMBL" id="UFSM01000001">
    <property type="protein sequence ID" value="SUU88455.1"/>
    <property type="molecule type" value="Genomic_DNA"/>
</dbReference>
<protein>
    <submittedName>
        <fullName evidence="4">Putative acetyltransferase</fullName>
    </submittedName>
</protein>
<dbReference type="PROSITE" id="PS51186">
    <property type="entry name" value="GNAT"/>
    <property type="match status" value="1"/>
</dbReference>
<evidence type="ECO:0000313" key="4">
    <source>
        <dbReference type="EMBL" id="SUU88455.1"/>
    </source>
</evidence>
<dbReference type="Proteomes" id="UP000254701">
    <property type="component" value="Unassembled WGS sequence"/>
</dbReference>
<sequence length="180" mass="20162">MDKRNISVRPARTADFAEVKQVLADTFESTWRPEITEAAAERYLSSDVGGHYVDENGLAFWVAEVDGQVAGMVHWSGDFIEALHVSGRFQRLGLGRLLLARAEQEIGKAGLQKVRLETDKFNQQSQAFYRALGYVETANYPDEEWDSGLITVLFEKPLGRMVTGQESHGLSHRAQLYACP</sequence>
<dbReference type="AlphaFoldDB" id="A0A380WI51"/>
<organism evidence="4 5">
    <name type="scientific">Aminobacter aminovorans</name>
    <name type="common">Chelatobacter heintzii</name>
    <dbReference type="NCBI Taxonomy" id="83263"/>
    <lineage>
        <taxon>Bacteria</taxon>
        <taxon>Pseudomonadati</taxon>
        <taxon>Pseudomonadota</taxon>
        <taxon>Alphaproteobacteria</taxon>
        <taxon>Hyphomicrobiales</taxon>
        <taxon>Phyllobacteriaceae</taxon>
        <taxon>Aminobacter</taxon>
    </lineage>
</organism>
<dbReference type="InterPro" id="IPR016181">
    <property type="entry name" value="Acyl_CoA_acyltransferase"/>
</dbReference>
<evidence type="ECO:0000256" key="1">
    <source>
        <dbReference type="ARBA" id="ARBA00022679"/>
    </source>
</evidence>
<evidence type="ECO:0000256" key="2">
    <source>
        <dbReference type="ARBA" id="ARBA00023315"/>
    </source>
</evidence>